<evidence type="ECO:0000256" key="3">
    <source>
        <dbReference type="ARBA" id="ARBA00022691"/>
    </source>
</evidence>
<dbReference type="Proteomes" id="UP000070404">
    <property type="component" value="Unassembled WGS sequence"/>
</dbReference>
<dbReference type="SUPFAM" id="SSF53335">
    <property type="entry name" value="S-adenosyl-L-methionine-dependent methyltransferases"/>
    <property type="match status" value="2"/>
</dbReference>
<dbReference type="Gene3D" id="3.40.50.150">
    <property type="entry name" value="Vaccinia Virus protein VP39"/>
    <property type="match status" value="2"/>
</dbReference>
<keyword evidence="2" id="KW-0808">Transferase</keyword>
<sequence length="503" mass="58654">MANIHPSQKKKIIPDIRYWGKKPPSIIQEFIREHTSQGDVVLDPFGGSGNTIATALSLQRRGIYVDLNPFAKLIAEARIVKCPLEDFQKNKSKILEQKVKIKDKTGKRKVNPKSLFLAKCPCGEWKEYSSVVKSRIYRTKKPIDTDITALRSSIYEKVEEADEICYESLIEKFPNKRSHVISRAITWLKNEKLLDEKVTPVLLVFREKCSCGRKKINLKENDTRHIEWMLEGVQPSCWFPTDKLQYSDGKDFLKQRDFQKIDGFINDRSLAYLSHVWDKISKLEVSQKVDKALKFVFMNTLCRSSNMCRESGGTWPVNSYWVPRRFKIKNPRHVFRRALREMEKSIKNSQNQLEKGSVSEVLDKKTTASFLQGDAKNLPIPDNSIEYVITDPPHLGEAQFLELSLLYNGWLRKRGDFEKELTVNSKQEKSMKDYLKMFGRFTEELGRILKEDGTLTIILQVDKQEIQEKCIRILNKSNFILENKERNDNFTFYTFKVSENREN</sequence>
<gene>
    <name evidence="5" type="ORF">AKJ52_00970</name>
</gene>
<dbReference type="Pfam" id="PF01555">
    <property type="entry name" value="N6_N4_Mtase"/>
    <property type="match status" value="1"/>
</dbReference>
<dbReference type="AlphaFoldDB" id="A0A133VL10"/>
<dbReference type="PRINTS" id="PR00506">
    <property type="entry name" value="D21N6MTFRASE"/>
</dbReference>
<accession>A0A133VL10</accession>
<dbReference type="InterPro" id="IPR002295">
    <property type="entry name" value="N4/N6-MTase_EcoPI_Mod-like"/>
</dbReference>
<keyword evidence="1" id="KW-0489">Methyltransferase</keyword>
<keyword evidence="3" id="KW-0949">S-adenosyl-L-methionine</keyword>
<protein>
    <recommendedName>
        <fullName evidence="4">DNA methylase N-4/N-6 domain-containing protein</fullName>
    </recommendedName>
</protein>
<evidence type="ECO:0000313" key="6">
    <source>
        <dbReference type="Proteomes" id="UP000070404"/>
    </source>
</evidence>
<evidence type="ECO:0000313" key="5">
    <source>
        <dbReference type="EMBL" id="KXB07100.1"/>
    </source>
</evidence>
<dbReference type="InterPro" id="IPR002941">
    <property type="entry name" value="DNA_methylase_N4/N6"/>
</dbReference>
<reference evidence="5 6" key="1">
    <citation type="journal article" date="2016" name="Sci. Rep.">
        <title>Metabolic traits of an uncultured archaeal lineage -MSBL1- from brine pools of the Red Sea.</title>
        <authorList>
            <person name="Mwirichia R."/>
            <person name="Alam I."/>
            <person name="Rashid M."/>
            <person name="Vinu M."/>
            <person name="Ba-Alawi W."/>
            <person name="Anthony Kamau A."/>
            <person name="Kamanda Ngugi D."/>
            <person name="Goker M."/>
            <person name="Klenk H.P."/>
            <person name="Bajic V."/>
            <person name="Stingl U."/>
        </authorList>
    </citation>
    <scope>NUCLEOTIDE SEQUENCE [LARGE SCALE GENOMIC DNA]</scope>
    <source>
        <strain evidence="5">SCGC-AAA382C18</strain>
    </source>
</reference>
<name>A0A133VL10_9EURY</name>
<dbReference type="InterPro" id="IPR029063">
    <property type="entry name" value="SAM-dependent_MTases_sf"/>
</dbReference>
<evidence type="ECO:0000259" key="4">
    <source>
        <dbReference type="Pfam" id="PF01555"/>
    </source>
</evidence>
<dbReference type="GO" id="GO:0032259">
    <property type="term" value="P:methylation"/>
    <property type="evidence" value="ECO:0007669"/>
    <property type="project" value="UniProtKB-KW"/>
</dbReference>
<dbReference type="EMBL" id="LHYF01000010">
    <property type="protein sequence ID" value="KXB07100.1"/>
    <property type="molecule type" value="Genomic_DNA"/>
</dbReference>
<dbReference type="GO" id="GO:0003677">
    <property type="term" value="F:DNA binding"/>
    <property type="evidence" value="ECO:0007669"/>
    <property type="project" value="InterPro"/>
</dbReference>
<organism evidence="5 6">
    <name type="scientific">candidate division MSBL1 archaeon SCGC-AAA382C18</name>
    <dbReference type="NCBI Taxonomy" id="1698281"/>
    <lineage>
        <taxon>Archaea</taxon>
        <taxon>Methanobacteriati</taxon>
        <taxon>Methanobacteriota</taxon>
        <taxon>candidate division MSBL1</taxon>
    </lineage>
</organism>
<dbReference type="GO" id="GO:0008170">
    <property type="term" value="F:N-methyltransferase activity"/>
    <property type="evidence" value="ECO:0007669"/>
    <property type="project" value="InterPro"/>
</dbReference>
<evidence type="ECO:0000256" key="1">
    <source>
        <dbReference type="ARBA" id="ARBA00022603"/>
    </source>
</evidence>
<feature type="domain" description="DNA methylase N-4/N-6" evidence="4">
    <location>
        <begin position="4"/>
        <end position="75"/>
    </location>
</feature>
<proteinExistence type="predicted"/>
<evidence type="ECO:0000256" key="2">
    <source>
        <dbReference type="ARBA" id="ARBA00022679"/>
    </source>
</evidence>
<comment type="caution">
    <text evidence="5">The sequence shown here is derived from an EMBL/GenBank/DDBJ whole genome shotgun (WGS) entry which is preliminary data.</text>
</comment>
<keyword evidence="6" id="KW-1185">Reference proteome</keyword>